<evidence type="ECO:0000313" key="1">
    <source>
        <dbReference type="EMBL" id="AQT69089.1"/>
    </source>
</evidence>
<dbReference type="Proteomes" id="UP000189674">
    <property type="component" value="Chromosome"/>
</dbReference>
<dbReference type="STRING" id="1936003.STSP2_02276"/>
<reference evidence="2" key="1">
    <citation type="submission" date="2017-02" db="EMBL/GenBank/DDBJ databases">
        <title>Comparative genomics and description of representatives of a novel lineage of planctomycetes thriving in anoxic sediments.</title>
        <authorList>
            <person name="Spring S."/>
            <person name="Bunk B."/>
            <person name="Sproer C."/>
        </authorList>
    </citation>
    <scope>NUCLEOTIDE SEQUENCE [LARGE SCALE GENOMIC DNA]</scope>
    <source>
        <strain evidence="2">ST-NAGAB-D1</strain>
    </source>
</reference>
<gene>
    <name evidence="1" type="ORF">STSP2_02276</name>
</gene>
<dbReference type="AlphaFoldDB" id="A0A1U9NMF3"/>
<name>A0A1U9NMF3_9BACT</name>
<dbReference type="KEGG" id="alus:STSP2_02276"/>
<accession>A0A1U9NMF3</accession>
<evidence type="ECO:0000313" key="2">
    <source>
        <dbReference type="Proteomes" id="UP000189674"/>
    </source>
</evidence>
<protein>
    <submittedName>
        <fullName evidence="1">Uncharacterized protein</fullName>
    </submittedName>
</protein>
<dbReference type="EMBL" id="CP019791">
    <property type="protein sequence ID" value="AQT69089.1"/>
    <property type="molecule type" value="Genomic_DNA"/>
</dbReference>
<sequence>MGENAYYAVITSGGVYLCDTQNLFDYFLRNARATGFASVRRTIVLLSHQLAIPAKHCVRLKQRWHIRLNMPPQDNPFGRQSPPLGISQLQSLAAVVIHELLMKKFNNCRVIKE</sequence>
<proteinExistence type="predicted"/>
<organism evidence="1 2">
    <name type="scientific">Anaerohalosphaera lusitana</name>
    <dbReference type="NCBI Taxonomy" id="1936003"/>
    <lineage>
        <taxon>Bacteria</taxon>
        <taxon>Pseudomonadati</taxon>
        <taxon>Planctomycetota</taxon>
        <taxon>Phycisphaerae</taxon>
        <taxon>Sedimentisphaerales</taxon>
        <taxon>Anaerohalosphaeraceae</taxon>
        <taxon>Anaerohalosphaera</taxon>
    </lineage>
</organism>
<keyword evidence="2" id="KW-1185">Reference proteome</keyword>
<dbReference type="RefSeq" id="WP_146662618.1">
    <property type="nucleotide sequence ID" value="NZ_CP019791.1"/>
</dbReference>